<proteinExistence type="predicted"/>
<evidence type="ECO:0000313" key="3">
    <source>
        <dbReference type="Proteomes" id="UP001210339"/>
    </source>
</evidence>
<dbReference type="SUPFAM" id="SSF51905">
    <property type="entry name" value="FAD/NAD(P)-binding domain"/>
    <property type="match status" value="1"/>
</dbReference>
<dbReference type="PRINTS" id="PR00368">
    <property type="entry name" value="FADPNR"/>
</dbReference>
<keyword evidence="3" id="KW-1185">Reference proteome</keyword>
<evidence type="ECO:0000313" key="2">
    <source>
        <dbReference type="EMBL" id="WBW50709.1"/>
    </source>
</evidence>
<dbReference type="InterPro" id="IPR036188">
    <property type="entry name" value="FAD/NAD-bd_sf"/>
</dbReference>
<feature type="domain" description="FAD-dependent protein C-terminal" evidence="1">
    <location>
        <begin position="229"/>
        <end position="408"/>
    </location>
</feature>
<gene>
    <name evidence="2" type="ORF">O6R05_03930</name>
</gene>
<dbReference type="PANTHER" id="PTHR43106:SF1">
    <property type="entry name" value="DEHYDROGENASE-RELATED"/>
    <property type="match status" value="1"/>
</dbReference>
<protein>
    <submittedName>
        <fullName evidence="2">NAD(P)/FAD-dependent oxidoreductase</fullName>
    </submittedName>
</protein>
<dbReference type="EMBL" id="CP115667">
    <property type="protein sequence ID" value="WBW50709.1"/>
    <property type="molecule type" value="Genomic_DNA"/>
</dbReference>
<dbReference type="RefSeq" id="WP_271192234.1">
    <property type="nucleotide sequence ID" value="NZ_CP115667.1"/>
</dbReference>
<dbReference type="InterPro" id="IPR028348">
    <property type="entry name" value="FAD-binding_protein"/>
</dbReference>
<dbReference type="Pfam" id="PF21688">
    <property type="entry name" value="FAD-depend_C"/>
    <property type="match status" value="1"/>
</dbReference>
<dbReference type="Gene3D" id="3.50.50.60">
    <property type="entry name" value="FAD/NAD(P)-binding domain"/>
    <property type="match status" value="2"/>
</dbReference>
<evidence type="ECO:0000259" key="1">
    <source>
        <dbReference type="Pfam" id="PF21688"/>
    </source>
</evidence>
<dbReference type="InterPro" id="IPR049516">
    <property type="entry name" value="FAD-depend_C"/>
</dbReference>
<organism evidence="2 3">
    <name type="scientific">Peptoniphilus equinus</name>
    <dbReference type="NCBI Taxonomy" id="3016343"/>
    <lineage>
        <taxon>Bacteria</taxon>
        <taxon>Bacillati</taxon>
        <taxon>Bacillota</taxon>
        <taxon>Tissierellia</taxon>
        <taxon>Tissierellales</taxon>
        <taxon>Peptoniphilaceae</taxon>
        <taxon>Peptoniphilus</taxon>
    </lineage>
</organism>
<name>A0ABY7QV99_9FIRM</name>
<dbReference type="PANTHER" id="PTHR43106">
    <property type="entry name" value="DEHYDROGENASE-RELATED"/>
    <property type="match status" value="1"/>
</dbReference>
<sequence>MNYDVIIVGAGASGVFAAYEFTKLNTDLKVAMFDTGNPIDRRICPIKAGVVENCIGCKPCNIMNGYGGAGTLSDGKYNLTTEFGGTMHEQIGRDKAMDLMRYVDDVLCHFDGAPSKLYTTSNSALKTTALRHDLHLLDAEVRHFGTDRNVEILKKIFDYSKDCVTMFFNTTVINVTYDNDTATYTITTDKGDTHTCKHLVLASGRSGSKWISKVCASFGITTTSNQVDIGVRVELPAEVFKHITDDVYESKLVYQAKSYNELVRTFCMNPYGQVVAENTNGIITVNGHAYADPKLQSRNTNFALLVSNRFTEPFKDSNDYGESIARLSNMLGGGVLLQRFGDLKKGQRSNKERMARCFTVPTLKATPGDLSLVLPKRQLDSIIEMIYALDQIAPGTANDDTLLYGVEVKFYNSKVRVDEHFMTEQPELYVVGDGGGVTHSLSQASACGVYVARHLNK</sequence>
<reference evidence="2 3" key="1">
    <citation type="submission" date="2023-01" db="EMBL/GenBank/DDBJ databases">
        <authorList>
            <person name="Lee S.H."/>
            <person name="Jung H.S."/>
            <person name="Yun J.U."/>
        </authorList>
    </citation>
    <scope>NUCLEOTIDE SEQUENCE [LARGE SCALE GENOMIC DNA]</scope>
    <source>
        <strain evidence="2 3">CBA3646</strain>
    </source>
</reference>
<accession>A0ABY7QV99</accession>
<dbReference type="PIRSF" id="PIRSF038984">
    <property type="entry name" value="FAD_binding_protein"/>
    <property type="match status" value="1"/>
</dbReference>
<dbReference type="Proteomes" id="UP001210339">
    <property type="component" value="Chromosome"/>
</dbReference>